<evidence type="ECO:0000256" key="1">
    <source>
        <dbReference type="SAM" id="MobiDB-lite"/>
    </source>
</evidence>
<sequence>MMRALNPSRAHKAAPSRTAWSTLVIRLTPPAQTPQHQHEAMQSSAGKRVLSTLASKIHPQLPLSPRESQQLLNLLTNSFRTHLDHAHPLAPSESSQRKPARELTTSHGRRNSSPNRQTSSYDSATQHIDSILNNPLLAVKPRRRGSGPAAIDIMRDPMAWFVDEIAAGSATLPKAAVCLEYLEKTMNPSPLRLENGRSPATVLAEWLKTSNLENSKEFLNMSISQYHRRSTKFLNRLVALLLAEGETTALWRWFIRPNEQRAKDTGLDVARIATFKQQLLAKMVVLSADNKDVTSSMNVFTQAFRLLENAGYEAAYDVLRPAGGHLVNLIISNPDHSIAPLLYQKFLLSSIHWFGDWSRAVQSMLSLHHPTQPSAKPGLKFIQDPAGAIKYVNASRGRRNFLVQLCLGVARQLMEQENFAEAQSVMEFTKEHFPEIVLPKQAIVQQQTAEEERKHRERRNLELLDRLVLT</sequence>
<dbReference type="AlphaFoldDB" id="A0A4Q4SB44"/>
<dbReference type="OrthoDB" id="5424391at2759"/>
<organism evidence="2 3">
    <name type="scientific">Alternaria arborescens</name>
    <dbReference type="NCBI Taxonomy" id="156630"/>
    <lineage>
        <taxon>Eukaryota</taxon>
        <taxon>Fungi</taxon>
        <taxon>Dikarya</taxon>
        <taxon>Ascomycota</taxon>
        <taxon>Pezizomycotina</taxon>
        <taxon>Dothideomycetes</taxon>
        <taxon>Pleosporomycetidae</taxon>
        <taxon>Pleosporales</taxon>
        <taxon>Pleosporineae</taxon>
        <taxon>Pleosporaceae</taxon>
        <taxon>Alternaria</taxon>
        <taxon>Alternaria sect. Alternaria</taxon>
    </lineage>
</organism>
<dbReference type="EMBL" id="PEJP01000015">
    <property type="protein sequence ID" value="RYO67441.1"/>
    <property type="molecule type" value="Genomic_DNA"/>
</dbReference>
<accession>A0A4Q4SB44</accession>
<evidence type="ECO:0000313" key="3">
    <source>
        <dbReference type="Proteomes" id="UP000293823"/>
    </source>
</evidence>
<feature type="region of interest" description="Disordered" evidence="1">
    <location>
        <begin position="85"/>
        <end position="124"/>
    </location>
</feature>
<dbReference type="Proteomes" id="UP000293823">
    <property type="component" value="Unassembled WGS sequence"/>
</dbReference>
<evidence type="ECO:0000313" key="2">
    <source>
        <dbReference type="EMBL" id="RYO67441.1"/>
    </source>
</evidence>
<gene>
    <name evidence="2" type="ORF">AA0113_g4495</name>
</gene>
<comment type="caution">
    <text evidence="2">The sequence shown here is derived from an EMBL/GenBank/DDBJ whole genome shotgun (WGS) entry which is preliminary data.</text>
</comment>
<feature type="compositionally biased region" description="Polar residues" evidence="1">
    <location>
        <begin position="103"/>
        <end position="124"/>
    </location>
</feature>
<keyword evidence="3" id="KW-1185">Reference proteome</keyword>
<proteinExistence type="predicted"/>
<reference evidence="3" key="1">
    <citation type="journal article" date="2019" name="bioRxiv">
        <title>Genomics, evolutionary history and diagnostics of the Alternaria alternata species group including apple and Asian pear pathotypes.</title>
        <authorList>
            <person name="Armitage A.D."/>
            <person name="Cockerton H.M."/>
            <person name="Sreenivasaprasad S."/>
            <person name="Woodhall J.W."/>
            <person name="Lane C.R."/>
            <person name="Harrison R.J."/>
            <person name="Clarkson J.P."/>
        </authorList>
    </citation>
    <scope>NUCLEOTIDE SEQUENCE [LARGE SCALE GENOMIC DNA]</scope>
    <source>
        <strain evidence="3">RGR 97.0016</strain>
    </source>
</reference>
<name>A0A4Q4SB44_9PLEO</name>
<protein>
    <submittedName>
        <fullName evidence="2">Uncharacterized protein</fullName>
    </submittedName>
</protein>